<dbReference type="AlphaFoldDB" id="A0A3N0AUE3"/>
<evidence type="ECO:0000313" key="1">
    <source>
        <dbReference type="EMBL" id="RNL37926.1"/>
    </source>
</evidence>
<name>A0A3N0AUE3_9ACTN</name>
<proteinExistence type="predicted"/>
<gene>
    <name evidence="1" type="ORF">DMP10_06590</name>
</gene>
<dbReference type="RefSeq" id="WP_117284399.1">
    <property type="nucleotide sequence ID" value="NZ_JAMTCE010000006.1"/>
</dbReference>
<dbReference type="Proteomes" id="UP000278327">
    <property type="component" value="Unassembled WGS sequence"/>
</dbReference>
<reference evidence="1 2" key="1">
    <citation type="journal article" date="2019" name="Microbiol. Resour. Announc.">
        <title>Draft Genome Sequences of Type Strains of Gordonibacter faecihominis, Paraeggerthella hongkongensis, Parvibacter caecicola,Slackia equolifaciens, Slackia faecicanis, and Slackia isoflavoniconvertens.</title>
        <authorList>
            <person name="Danylec N."/>
            <person name="Stoll D.A."/>
            <person name="Dotsch A."/>
            <person name="Huch M."/>
        </authorList>
    </citation>
    <scope>NUCLEOTIDE SEQUENCE [LARGE SCALE GENOMIC DNA]</scope>
    <source>
        <strain evidence="1 2">DSM 18785</strain>
    </source>
</reference>
<keyword evidence="2" id="KW-1185">Reference proteome</keyword>
<organism evidence="1 2">
    <name type="scientific">Adlercreutzia equolifaciens subsp. celatus DSM 18785</name>
    <dbReference type="NCBI Taxonomy" id="1121021"/>
    <lineage>
        <taxon>Bacteria</taxon>
        <taxon>Bacillati</taxon>
        <taxon>Actinomycetota</taxon>
        <taxon>Coriobacteriia</taxon>
        <taxon>Eggerthellales</taxon>
        <taxon>Eggerthellaceae</taxon>
        <taxon>Adlercreutzia</taxon>
    </lineage>
</organism>
<sequence length="70" mass="7957">MQTNYQRLFGDPERATRTLFAITEKVSDTVNMNDECLDFCDVFVSCGNCPFDGMCASKERTLEYLNSEAN</sequence>
<dbReference type="EMBL" id="QICA01000009">
    <property type="protein sequence ID" value="RNL37926.1"/>
    <property type="molecule type" value="Genomic_DNA"/>
</dbReference>
<evidence type="ECO:0000313" key="2">
    <source>
        <dbReference type="Proteomes" id="UP000278327"/>
    </source>
</evidence>
<protein>
    <submittedName>
        <fullName evidence="1">Uncharacterized protein</fullName>
    </submittedName>
</protein>
<comment type="caution">
    <text evidence="1">The sequence shown here is derived from an EMBL/GenBank/DDBJ whole genome shotgun (WGS) entry which is preliminary data.</text>
</comment>
<accession>A0A3N0AUE3</accession>